<name>A0A7R9QSL2_9ACAR</name>
<protein>
    <submittedName>
        <fullName evidence="2">Uncharacterized protein</fullName>
    </submittedName>
</protein>
<dbReference type="InterPro" id="IPR002347">
    <property type="entry name" value="SDR_fam"/>
</dbReference>
<dbReference type="OrthoDB" id="5956217at2759"/>
<dbReference type="Pfam" id="PF00106">
    <property type="entry name" value="adh_short"/>
    <property type="match status" value="1"/>
</dbReference>
<organism evidence="2">
    <name type="scientific">Oppiella nova</name>
    <dbReference type="NCBI Taxonomy" id="334625"/>
    <lineage>
        <taxon>Eukaryota</taxon>
        <taxon>Metazoa</taxon>
        <taxon>Ecdysozoa</taxon>
        <taxon>Arthropoda</taxon>
        <taxon>Chelicerata</taxon>
        <taxon>Arachnida</taxon>
        <taxon>Acari</taxon>
        <taxon>Acariformes</taxon>
        <taxon>Sarcoptiformes</taxon>
        <taxon>Oribatida</taxon>
        <taxon>Brachypylina</taxon>
        <taxon>Oppioidea</taxon>
        <taxon>Oppiidae</taxon>
        <taxon>Oppiella</taxon>
    </lineage>
</organism>
<dbReference type="PRINTS" id="PR00080">
    <property type="entry name" value="SDRFAMILY"/>
</dbReference>
<dbReference type="SUPFAM" id="SSF51735">
    <property type="entry name" value="NAD(P)-binding Rossmann-fold domains"/>
    <property type="match status" value="2"/>
</dbReference>
<dbReference type="PROSITE" id="PS00061">
    <property type="entry name" value="ADH_SHORT"/>
    <property type="match status" value="1"/>
</dbReference>
<dbReference type="Gene3D" id="3.40.50.720">
    <property type="entry name" value="NAD(P)-binding Rossmann-like Domain"/>
    <property type="match status" value="2"/>
</dbReference>
<dbReference type="FunFam" id="3.40.50.720:FF:000084">
    <property type="entry name" value="Short-chain dehydrogenase reductase"/>
    <property type="match status" value="2"/>
</dbReference>
<keyword evidence="3" id="KW-1185">Reference proteome</keyword>
<dbReference type="InterPro" id="IPR036291">
    <property type="entry name" value="NAD(P)-bd_dom_sf"/>
</dbReference>
<dbReference type="EMBL" id="OC926396">
    <property type="protein sequence ID" value="CAD7656692.1"/>
    <property type="molecule type" value="Genomic_DNA"/>
</dbReference>
<dbReference type="GO" id="GO:0016491">
    <property type="term" value="F:oxidoreductase activity"/>
    <property type="evidence" value="ECO:0007669"/>
    <property type="project" value="UniProtKB-KW"/>
</dbReference>
<evidence type="ECO:0000313" key="2">
    <source>
        <dbReference type="EMBL" id="CAD7656692.1"/>
    </source>
</evidence>
<dbReference type="PANTHER" id="PTHR43975">
    <property type="entry name" value="ZGC:101858"/>
    <property type="match status" value="1"/>
</dbReference>
<proteinExistence type="predicted"/>
<accession>A0A7R9QSL2</accession>
<dbReference type="NCBIfam" id="NF005559">
    <property type="entry name" value="PRK07231.1"/>
    <property type="match status" value="1"/>
</dbReference>
<dbReference type="PRINTS" id="PR00081">
    <property type="entry name" value="GDHRDH"/>
</dbReference>
<dbReference type="Pfam" id="PF13561">
    <property type="entry name" value="adh_short_C2"/>
    <property type="match status" value="2"/>
</dbReference>
<dbReference type="AlphaFoldDB" id="A0A7R9QSL2"/>
<evidence type="ECO:0000313" key="3">
    <source>
        <dbReference type="Proteomes" id="UP000728032"/>
    </source>
</evidence>
<reference evidence="2" key="1">
    <citation type="submission" date="2020-11" db="EMBL/GenBank/DDBJ databases">
        <authorList>
            <person name="Tran Van P."/>
        </authorList>
    </citation>
    <scope>NUCLEOTIDE SEQUENCE</scope>
</reference>
<gene>
    <name evidence="2" type="ORF">ONB1V03_LOCUS13328</name>
</gene>
<dbReference type="InterPro" id="IPR020904">
    <property type="entry name" value="Sc_DH/Rdtase_CS"/>
</dbReference>
<dbReference type="EMBL" id="CAJPVJ010011571">
    <property type="protein sequence ID" value="CAG2173879.1"/>
    <property type="molecule type" value="Genomic_DNA"/>
</dbReference>
<dbReference type="PANTHER" id="PTHR43975:SF2">
    <property type="entry name" value="EG:BACR7A4.14 PROTEIN-RELATED"/>
    <property type="match status" value="1"/>
</dbReference>
<sequence>MSLNVNDFPVDDYLAVKNSRNFTGKVVLVTGSSSGIGEGIVKLFSILGAKVVVTGRKEADVHKVAQEVQELSPQKLKLDVLVNNAGIYPRDEIHDKNITDVFDLVFNIDLRAVVQTIHTAVPYLEKTNGTIIDISSGLAIAPSALNYCSAKAALNMLTEVLALELGPKGVRVNAVSPALTEVERTPKSMIELVSKTAPLRRVGEPLDIAKAVVFLASTDAQYITGENLVVDGGQRFNASIIDDYLAVKNSRNFTGKVVLVTGSSSGIGEGIVKLFSVLGAKVVVTGRKEEEVHKVAQEVQQLSPQKLQPLEVTADLTKREDVERLIKETIKTFGQLDVLVNNAGIVPLGDVHDKNITEEFDLAFNIDLRAIVHITSLAVPYLEKTNGTIIDTSAVFALIPDPSVMTYCMVKAATNMLTEVLALELGPKGVRVNTVSPAATDVGTTAKSVKELIARSAPLRRIGEPLDIAKAVVFLASTDAQYITGENLVVDGGQRFNTTRKQ</sequence>
<evidence type="ECO:0000256" key="1">
    <source>
        <dbReference type="ARBA" id="ARBA00023002"/>
    </source>
</evidence>
<dbReference type="Proteomes" id="UP000728032">
    <property type="component" value="Unassembled WGS sequence"/>
</dbReference>
<keyword evidence="1" id="KW-0560">Oxidoreductase</keyword>